<comment type="function">
    <text evidence="7">Component of the SMC5-SMC6 complex, that promotes sister chromatid alignment after DNA damage and facilitates double-stranded DNA breaks (DSBs) repair via homologous recombination between sister chromatids.</text>
</comment>
<evidence type="ECO:0000256" key="5">
    <source>
        <dbReference type="ARBA" id="ARBA00023204"/>
    </source>
</evidence>
<dbReference type="GO" id="GO:0030915">
    <property type="term" value="C:Smc5-Smc6 complex"/>
    <property type="evidence" value="ECO:0007669"/>
    <property type="project" value="UniProtKB-UniRule"/>
</dbReference>
<evidence type="ECO:0000256" key="1">
    <source>
        <dbReference type="ARBA" id="ARBA00004123"/>
    </source>
</evidence>
<dbReference type="Proteomes" id="UP000185944">
    <property type="component" value="Unassembled WGS sequence"/>
</dbReference>
<dbReference type="Pfam" id="PF08743">
    <property type="entry name" value="Nse4_C"/>
    <property type="match status" value="1"/>
</dbReference>
<keyword evidence="5 7" id="KW-0234">DNA repair</keyword>
<dbReference type="STRING" id="1805483.A0A177EC64"/>
<dbReference type="GO" id="GO:0005634">
    <property type="term" value="C:nucleus"/>
    <property type="evidence" value="ECO:0007669"/>
    <property type="project" value="UniProtKB-SubCell"/>
</dbReference>
<dbReference type="InterPro" id="IPR027786">
    <property type="entry name" value="Nse4/EID"/>
</dbReference>
<reference evidence="10 11" key="1">
    <citation type="submission" date="2016-02" db="EMBL/GenBank/DDBJ databases">
        <title>Discovery of a natural microsporidian pathogen with a broad tissue tropism in Caenorhabditis elegans.</title>
        <authorList>
            <person name="Luallen R.J."/>
            <person name="Reinke A.W."/>
            <person name="Tong L."/>
            <person name="Botts M.R."/>
            <person name="Felix M.-A."/>
            <person name="Troemel E.R."/>
        </authorList>
    </citation>
    <scope>NUCLEOTIDE SEQUENCE [LARGE SCALE GENOMIC DNA]</scope>
    <source>
        <strain evidence="10 11">JUm2807</strain>
    </source>
</reference>
<evidence type="ECO:0000256" key="7">
    <source>
        <dbReference type="RuleBase" id="RU365071"/>
    </source>
</evidence>
<evidence type="ECO:0000313" key="10">
    <source>
        <dbReference type="EMBL" id="OAG29535.1"/>
    </source>
</evidence>
<dbReference type="InterPro" id="IPR014854">
    <property type="entry name" value="Nse4_C"/>
</dbReference>
<dbReference type="GO" id="GO:0006310">
    <property type="term" value="P:DNA recombination"/>
    <property type="evidence" value="ECO:0007669"/>
    <property type="project" value="UniProtKB-UniRule"/>
</dbReference>
<feature type="region of interest" description="Disordered" evidence="8">
    <location>
        <begin position="127"/>
        <end position="149"/>
    </location>
</feature>
<comment type="similarity">
    <text evidence="2 7">Belongs to the NSE4 family.</text>
</comment>
<feature type="compositionally biased region" description="Basic and acidic residues" evidence="8">
    <location>
        <begin position="127"/>
        <end position="145"/>
    </location>
</feature>
<accession>A0A177EC64</accession>
<comment type="caution">
    <text evidence="10">The sequence shown here is derived from an EMBL/GenBank/DDBJ whole genome shotgun (WGS) entry which is preliminary data.</text>
</comment>
<protein>
    <recommendedName>
        <fullName evidence="7">Non-structural maintenance of chromosomes element 4</fullName>
    </recommendedName>
</protein>
<evidence type="ECO:0000256" key="8">
    <source>
        <dbReference type="SAM" id="MobiDB-lite"/>
    </source>
</evidence>
<evidence type="ECO:0000256" key="2">
    <source>
        <dbReference type="ARBA" id="ARBA00008997"/>
    </source>
</evidence>
<name>A0A177EC64_9MICR</name>
<evidence type="ECO:0000256" key="6">
    <source>
        <dbReference type="ARBA" id="ARBA00023242"/>
    </source>
</evidence>
<evidence type="ECO:0000313" key="11">
    <source>
        <dbReference type="Proteomes" id="UP000185944"/>
    </source>
</evidence>
<sequence>MSKGPLASARIRKEYIELMEETKEKKDSSEAESSLFAIYQRTNTLLASVTTTPELRLDASVSGEVVDIASNRLHKLCVGALITPEEFVASMREAVFSEGFFREAHSCFRGALFPAILSVEGEALERDRRAPKKRKDEGEIERPEAAPKNTLAQIDAPEKVKAIFKVLSQKKRIELLHLIVDPENFAKTVENLLYLSFAIKLERAFISKENGSFLVTADQEEHSLHDPSHLILSISQEEAEDAARKHGLTRSLLD</sequence>
<evidence type="ECO:0000259" key="9">
    <source>
        <dbReference type="Pfam" id="PF08743"/>
    </source>
</evidence>
<dbReference type="RefSeq" id="XP_067544183.1">
    <property type="nucleotide sequence ID" value="XM_067688086.1"/>
</dbReference>
<gene>
    <name evidence="10" type="ORF">NEDG_00668</name>
</gene>
<dbReference type="VEuPathDB" id="MicrosporidiaDB:NEDG_00668"/>
<feature type="domain" description="Non-structural maintenance of chromosome element 4 C-terminal" evidence="9">
    <location>
        <begin position="173"/>
        <end position="252"/>
    </location>
</feature>
<dbReference type="GO" id="GO:0006281">
    <property type="term" value="P:DNA repair"/>
    <property type="evidence" value="ECO:0007669"/>
    <property type="project" value="UniProtKB-UniRule"/>
</dbReference>
<dbReference type="PANTHER" id="PTHR16140:SF0">
    <property type="entry name" value="NON-STRUCTURAL MAINTENANCE OF CHROMOSOMES ELEMENT 4"/>
    <property type="match status" value="1"/>
</dbReference>
<comment type="subcellular location">
    <subcellularLocation>
        <location evidence="1 7">Nucleus</location>
    </subcellularLocation>
</comment>
<dbReference type="PANTHER" id="PTHR16140">
    <property type="entry name" value="NON-STRUCTURAL MAINTENANCE OF CHROMOSOMES ELEMENT 4"/>
    <property type="match status" value="1"/>
</dbReference>
<keyword evidence="6 7" id="KW-0539">Nucleus</keyword>
<keyword evidence="11" id="KW-1185">Reference proteome</keyword>
<dbReference type="OrthoDB" id="361242at2759"/>
<dbReference type="AlphaFoldDB" id="A0A177EC64"/>
<evidence type="ECO:0000256" key="4">
    <source>
        <dbReference type="ARBA" id="ARBA00023172"/>
    </source>
</evidence>
<comment type="subunit">
    <text evidence="7">Component of the SMC5-SMC6 complex.</text>
</comment>
<keyword evidence="4 7" id="KW-0233">DNA recombination</keyword>
<organism evidence="10 11">
    <name type="scientific">Nematocida displodere</name>
    <dbReference type="NCBI Taxonomy" id="1805483"/>
    <lineage>
        <taxon>Eukaryota</taxon>
        <taxon>Fungi</taxon>
        <taxon>Fungi incertae sedis</taxon>
        <taxon>Microsporidia</taxon>
        <taxon>Nematocida</taxon>
    </lineage>
</organism>
<proteinExistence type="inferred from homology"/>
<dbReference type="EMBL" id="LTDL01000040">
    <property type="protein sequence ID" value="OAG29535.1"/>
    <property type="molecule type" value="Genomic_DNA"/>
</dbReference>
<keyword evidence="3 7" id="KW-0227">DNA damage</keyword>
<dbReference type="GeneID" id="93647018"/>
<evidence type="ECO:0000256" key="3">
    <source>
        <dbReference type="ARBA" id="ARBA00022763"/>
    </source>
</evidence>